<proteinExistence type="predicted"/>
<keyword evidence="3" id="KW-0413">Isomerase</keyword>
<dbReference type="Pfam" id="PF01261">
    <property type="entry name" value="AP_endonuc_2"/>
    <property type="match status" value="1"/>
</dbReference>
<dbReference type="EMBL" id="JACOOJ010000008">
    <property type="protein sequence ID" value="MBC5632460.1"/>
    <property type="molecule type" value="Genomic_DNA"/>
</dbReference>
<feature type="chain" id="PRO_5046697048" evidence="1">
    <location>
        <begin position="27"/>
        <end position="298"/>
    </location>
</feature>
<feature type="signal peptide" evidence="1">
    <location>
        <begin position="1"/>
        <end position="26"/>
    </location>
</feature>
<keyword evidence="4" id="KW-1185">Reference proteome</keyword>
<accession>A0ABR7DM21</accession>
<reference evidence="3 4" key="1">
    <citation type="submission" date="2020-08" db="EMBL/GenBank/DDBJ databases">
        <title>Genome public.</title>
        <authorList>
            <person name="Liu C."/>
            <person name="Sun Q."/>
        </authorList>
    </citation>
    <scope>NUCLEOTIDE SEQUENCE [LARGE SCALE GENOMIC DNA]</scope>
    <source>
        <strain evidence="3 4">NSJ-79</strain>
    </source>
</reference>
<evidence type="ECO:0000259" key="2">
    <source>
        <dbReference type="Pfam" id="PF01261"/>
    </source>
</evidence>
<keyword evidence="1" id="KW-0732">Signal</keyword>
<dbReference type="GO" id="GO:0016853">
    <property type="term" value="F:isomerase activity"/>
    <property type="evidence" value="ECO:0007669"/>
    <property type="project" value="UniProtKB-KW"/>
</dbReference>
<dbReference type="PANTHER" id="PTHR12110">
    <property type="entry name" value="HYDROXYPYRUVATE ISOMERASE"/>
    <property type="match status" value="1"/>
</dbReference>
<feature type="domain" description="Xylose isomerase-like TIM barrel" evidence="2">
    <location>
        <begin position="153"/>
        <end position="281"/>
    </location>
</feature>
<dbReference type="InterPro" id="IPR013022">
    <property type="entry name" value="Xyl_isomerase-like_TIM-brl"/>
</dbReference>
<evidence type="ECO:0000313" key="4">
    <source>
        <dbReference type="Proteomes" id="UP000651475"/>
    </source>
</evidence>
<sequence>MKKYHLPGVLTLIVLMAIACCSTITAQKPDSKFGGVQIGAISYSFRSMPDQSLEATLDYYVQSGVSSAELMGYTVENYLGIPQTKDKEALKKWRLSVPMSKYKDVRKMFAKKGVGIHILKLGSPDWSDEEIDYAFNACKAIGAKGITMEISEKAAKRMAPFAEKHNLYVIFHNHGQPGNPKFSFDDILAYGPKLMLNLDAGHYFGASGLHPNGIIERLHDRIVSIHIKDKTAKTASDPDKNRSFGEGDTPVYEVLQLIQKNKWPIYCDIELEYEIPQGSDAVKEVKKCVEYCKKGLEN</sequence>
<comment type="caution">
    <text evidence="3">The sequence shown here is derived from an EMBL/GenBank/DDBJ whole genome shotgun (WGS) entry which is preliminary data.</text>
</comment>
<dbReference type="PROSITE" id="PS51257">
    <property type="entry name" value="PROKAR_LIPOPROTEIN"/>
    <property type="match status" value="1"/>
</dbReference>
<organism evidence="3 4">
    <name type="scientific">Parabacteroides hominis</name>
    <dbReference type="NCBI Taxonomy" id="2763057"/>
    <lineage>
        <taxon>Bacteria</taxon>
        <taxon>Pseudomonadati</taxon>
        <taxon>Bacteroidota</taxon>
        <taxon>Bacteroidia</taxon>
        <taxon>Bacteroidales</taxon>
        <taxon>Tannerellaceae</taxon>
        <taxon>Parabacteroides</taxon>
    </lineage>
</organism>
<evidence type="ECO:0000256" key="1">
    <source>
        <dbReference type="SAM" id="SignalP"/>
    </source>
</evidence>
<dbReference type="Proteomes" id="UP000651475">
    <property type="component" value="Unassembled WGS sequence"/>
</dbReference>
<gene>
    <name evidence="3" type="ORF">H8S65_06715</name>
</gene>
<protein>
    <submittedName>
        <fullName evidence="3">Sugar phosphate isomerase/epimerase</fullName>
    </submittedName>
</protein>
<dbReference type="SUPFAM" id="SSF51658">
    <property type="entry name" value="Xylose isomerase-like"/>
    <property type="match status" value="1"/>
</dbReference>
<dbReference type="InterPro" id="IPR050312">
    <property type="entry name" value="IolE/XylAMocC-like"/>
</dbReference>
<evidence type="ECO:0000313" key="3">
    <source>
        <dbReference type="EMBL" id="MBC5632460.1"/>
    </source>
</evidence>
<dbReference type="InterPro" id="IPR036237">
    <property type="entry name" value="Xyl_isomerase-like_sf"/>
</dbReference>
<name>A0ABR7DM21_9BACT</name>
<dbReference type="RefSeq" id="WP_186929224.1">
    <property type="nucleotide sequence ID" value="NZ_JACOOJ010000008.1"/>
</dbReference>
<dbReference type="Gene3D" id="3.20.20.150">
    <property type="entry name" value="Divalent-metal-dependent TIM barrel enzymes"/>
    <property type="match status" value="1"/>
</dbReference>